<feature type="compositionally biased region" description="Basic and acidic residues" evidence="1">
    <location>
        <begin position="1504"/>
        <end position="1523"/>
    </location>
</feature>
<dbReference type="STRING" id="47428.A0A284S9Y4"/>
<dbReference type="Pfam" id="PF18758">
    <property type="entry name" value="KDZ"/>
    <property type="match status" value="1"/>
</dbReference>
<dbReference type="PANTHER" id="PTHR33104">
    <property type="entry name" value="SI:DKEY-29D5.2"/>
    <property type="match status" value="1"/>
</dbReference>
<proteinExistence type="predicted"/>
<dbReference type="PANTHER" id="PTHR33104:SF2">
    <property type="entry name" value="CXC3 LIKE CYSTEINE CLUSTER DOMAIN-CONTAINING PROTEIN"/>
    <property type="match status" value="1"/>
</dbReference>
<dbReference type="InterPro" id="IPR041457">
    <property type="entry name" value="CxC2_KDZ-assoc"/>
</dbReference>
<evidence type="ECO:0000313" key="4">
    <source>
        <dbReference type="Proteomes" id="UP000219338"/>
    </source>
</evidence>
<dbReference type="Pfam" id="PF18803">
    <property type="entry name" value="CxC2"/>
    <property type="match status" value="1"/>
</dbReference>
<feature type="region of interest" description="Disordered" evidence="1">
    <location>
        <begin position="1407"/>
        <end position="1523"/>
    </location>
</feature>
<dbReference type="Proteomes" id="UP000219338">
    <property type="component" value="Unassembled WGS sequence"/>
</dbReference>
<keyword evidence="4" id="KW-1185">Reference proteome</keyword>
<reference evidence="4" key="1">
    <citation type="journal article" date="2017" name="Nat. Ecol. Evol.">
        <title>Genome expansion and lineage-specific genetic innovations in the forest pathogenic fungi Armillaria.</title>
        <authorList>
            <person name="Sipos G."/>
            <person name="Prasanna A.N."/>
            <person name="Walter M.C."/>
            <person name="O'Connor E."/>
            <person name="Balint B."/>
            <person name="Krizsan K."/>
            <person name="Kiss B."/>
            <person name="Hess J."/>
            <person name="Varga T."/>
            <person name="Slot J."/>
            <person name="Riley R."/>
            <person name="Boka B."/>
            <person name="Rigling D."/>
            <person name="Barry K."/>
            <person name="Lee J."/>
            <person name="Mihaltcheva S."/>
            <person name="LaButti K."/>
            <person name="Lipzen A."/>
            <person name="Waldron R."/>
            <person name="Moloney N.M."/>
            <person name="Sperisen C."/>
            <person name="Kredics L."/>
            <person name="Vagvoelgyi C."/>
            <person name="Patrignani A."/>
            <person name="Fitzpatrick D."/>
            <person name="Nagy I."/>
            <person name="Doyle S."/>
            <person name="Anderson J.B."/>
            <person name="Grigoriev I.V."/>
            <person name="Gueldener U."/>
            <person name="Muensterkoetter M."/>
            <person name="Nagy L.G."/>
        </authorList>
    </citation>
    <scope>NUCLEOTIDE SEQUENCE [LARGE SCALE GENOMIC DNA]</scope>
    <source>
        <strain evidence="4">C18/9</strain>
    </source>
</reference>
<feature type="compositionally biased region" description="Basic and acidic residues" evidence="1">
    <location>
        <begin position="387"/>
        <end position="404"/>
    </location>
</feature>
<evidence type="ECO:0000259" key="2">
    <source>
        <dbReference type="Pfam" id="PF18803"/>
    </source>
</evidence>
<feature type="region of interest" description="Disordered" evidence="1">
    <location>
        <begin position="1232"/>
        <end position="1314"/>
    </location>
</feature>
<protein>
    <recommendedName>
        <fullName evidence="2">CxC2-like cysteine cluster KDZ transposase-associated domain-containing protein</fullName>
    </recommendedName>
</protein>
<feature type="compositionally biased region" description="Basic residues" evidence="1">
    <location>
        <begin position="1265"/>
        <end position="1276"/>
    </location>
</feature>
<dbReference type="EMBL" id="FUEG01000048">
    <property type="protein sequence ID" value="SJL17812.1"/>
    <property type="molecule type" value="Genomic_DNA"/>
</dbReference>
<feature type="compositionally biased region" description="Acidic residues" evidence="1">
    <location>
        <begin position="1408"/>
        <end position="1418"/>
    </location>
</feature>
<evidence type="ECO:0000256" key="1">
    <source>
        <dbReference type="SAM" id="MobiDB-lite"/>
    </source>
</evidence>
<dbReference type="InterPro" id="IPR040521">
    <property type="entry name" value="KDZ"/>
</dbReference>
<evidence type="ECO:0000313" key="3">
    <source>
        <dbReference type="EMBL" id="SJL17812.1"/>
    </source>
</evidence>
<name>A0A284S9Y4_ARMOS</name>
<dbReference type="OrthoDB" id="3257768at2759"/>
<gene>
    <name evidence="3" type="ORF">ARMOST_21374</name>
</gene>
<organism evidence="3 4">
    <name type="scientific">Armillaria ostoyae</name>
    <name type="common">Armillaria root rot fungus</name>
    <dbReference type="NCBI Taxonomy" id="47428"/>
    <lineage>
        <taxon>Eukaryota</taxon>
        <taxon>Fungi</taxon>
        <taxon>Dikarya</taxon>
        <taxon>Basidiomycota</taxon>
        <taxon>Agaricomycotina</taxon>
        <taxon>Agaricomycetes</taxon>
        <taxon>Agaricomycetidae</taxon>
        <taxon>Agaricales</taxon>
        <taxon>Marasmiineae</taxon>
        <taxon>Physalacriaceae</taxon>
        <taxon>Armillaria</taxon>
    </lineage>
</organism>
<feature type="region of interest" description="Disordered" evidence="1">
    <location>
        <begin position="387"/>
        <end position="410"/>
    </location>
</feature>
<feature type="region of interest" description="Disordered" evidence="1">
    <location>
        <begin position="148"/>
        <end position="177"/>
    </location>
</feature>
<feature type="domain" description="CxC2-like cysteine cluster KDZ transposase-associated" evidence="2">
    <location>
        <begin position="502"/>
        <end position="589"/>
    </location>
</feature>
<feature type="compositionally biased region" description="Basic and acidic residues" evidence="1">
    <location>
        <begin position="1277"/>
        <end position="1306"/>
    </location>
</feature>
<sequence length="1523" mass="174493">MPRVQLIRQRISSSSPVVPKSERTALRSTDRAFDQGTIDNALKKCFRKLHQCLPTDFPQVCQHADHDGTCVGVVYMYHGGNSTLLGDAEERTPVCDPSHPNYCYLGTFFIWCKTYGVWGGWLSEPLLTLEQLQDDDVQMWLQQRQLSSSARRKYRSPPHPPSSQPRKGVKDESGSRQTALSNDFIEIISSDDDHQLDSEKEPVMVLFWQKDNRSPALLRADGPPNCIEDILDPGGCVSGELYRFEMYSSGRLKPVGHSCGEMSDVLLDVWYVWFIHLHFEMINTNSRRSKALDSPEMMYMAQRKGLFLPFAFVMASSGQQALDARRRSKRKAGKAAEQTTYGDTIEFIEGTSEGLSRSIFQVPFVPDPVAKEEYERRKQREIELAEREQIEAEAGEKDQTEKKRTQASNRQFLEEYRRDADLLTACDMALNTDATLGQTCCCGKGQIEVQCEDCPGYRATCRQCWIKKHSRYTWWHWALVWNREGDFFQRYDFSRVLEPAPVIQLGHHGDSCPNPTTPILLIPIHVNGIHTSCFGFCRCKALPEGLPYKEEVRHIRRTQLMQARLFPASAKRAGTAFSYPADENVSTTASRGENNVFPYDIPDASKQLRRAFRVWNLMKTQSRLGQSHGIDDVLTRRPPGNLVVWCTACPVPGFNMERGWETTSKRFMHLNQLNLGLDGNFHLNKFKKKPESDDVSLFQGRAYYPEEEKYKEYLRVTPSSAEKSVCNNLKVVNTQNKRKFKTMEVTGVVNCACNHVCVFGTVDLHLGEQFRNTDAALLQALRLRMHGQEKSDLAIMLSYDCNCAYNKNLSVRFQGVAFDGVRACLETMRYMIPDLHVQGHQDDCIYLYGSGYFECNGHNHGEGIEQYWALINALGAQIRQMNNGYRQDTLIIHHGDHNWKKTYTQGYRLVIETADAKYMYRKKRDFYDSHSARCKEQYPEAFEEWQKVDRYHTFKDGEDIVSPYRFRSKQFPSLKSVITKMATIATATDELLKKKEELSLRKDEELSAADEKDEGNKSMPSARATTFLYEGIVLENDQRELLTRIRNEKTNPNETERDAIDREHEKLGTRIFQWYREAPNPEIADMWDKVFETSAPVPETCKLLLPSAMSHALRQKMAFTDLVMEEYKLREGAAYDAIAEVRLRASTVAYMDENRQRDVKGQRHLTRSLRQLNDARNRLELGIQHYNAHRTAMKELGVHDGSSFPLPELSMQDTYRKTRTRKRAMGDSRKMDGRIFGNVTKGSTLGKGAGSSERQTAEFVGTQITRKKAHVVRKKKTQADSAKREDESSSNAHREKSTVKKMKTSEDPPEDAATTEEGWIWNLYKIRHPGMTDEEVEALEQEVTWKVLASNNESIGFKQYALEKANMYAMLGARARQEFETLGYGNALNRPAEQTLEDFMIAQREQYENEPDDWEEKEEASRGTKPPPSAGQTKAEQEKALAIAFSRRGAEHKRDSTAHQTHDIDSPLDDFTFGWSFCEEDKDDEESHQRDDMAYDGLGLGSSDEGHEMKAPKRKKEETQLST</sequence>
<feature type="compositionally biased region" description="Basic and acidic residues" evidence="1">
    <location>
        <begin position="1448"/>
        <end position="1465"/>
    </location>
</feature>
<accession>A0A284S9Y4</accession>